<gene>
    <name evidence="1" type="ORF">CPY51_23045</name>
</gene>
<dbReference type="AlphaFoldDB" id="A0A2W4CAV0"/>
<reference evidence="1 2" key="1">
    <citation type="journal article" date="2018" name="Sci. Rep.">
        <title>Rhizobium tumorigenes sp. nov., a novel plant tumorigenic bacterium isolated from cane gall tumors on thornless blackberry.</title>
        <authorList>
            <person name="Kuzmanovi N."/>
            <person name="Smalla K."/>
            <person name="Gronow S."/>
            <person name="PuBawska J."/>
        </authorList>
    </citation>
    <scope>NUCLEOTIDE SEQUENCE [LARGE SCALE GENOMIC DNA]</scope>
    <source>
        <strain evidence="1 2">CCBAU 85046</strain>
    </source>
</reference>
<evidence type="ECO:0000313" key="2">
    <source>
        <dbReference type="Proteomes" id="UP000248925"/>
    </source>
</evidence>
<comment type="caution">
    <text evidence="1">The sequence shown here is derived from an EMBL/GenBank/DDBJ whole genome shotgun (WGS) entry which is preliminary data.</text>
</comment>
<proteinExistence type="predicted"/>
<dbReference type="EMBL" id="PCDP01000050">
    <property type="protein sequence ID" value="PZM10447.1"/>
    <property type="molecule type" value="Genomic_DNA"/>
</dbReference>
<protein>
    <submittedName>
        <fullName evidence="1">Uncharacterized protein</fullName>
    </submittedName>
</protein>
<organism evidence="1 2">
    <name type="scientific">Rhizobium tubonense</name>
    <dbReference type="NCBI Taxonomy" id="484088"/>
    <lineage>
        <taxon>Bacteria</taxon>
        <taxon>Pseudomonadati</taxon>
        <taxon>Pseudomonadota</taxon>
        <taxon>Alphaproteobacteria</taxon>
        <taxon>Hyphomicrobiales</taxon>
        <taxon>Rhizobiaceae</taxon>
        <taxon>Rhizobium/Agrobacterium group</taxon>
        <taxon>Rhizobium</taxon>
    </lineage>
</organism>
<sequence>MTDTSRLRRASGLALVLLTCLGSWSGTRAKDVRNDARVPLPLVLKDYEAFVQKLADEVDGNEAAMATKLRSLGFSCTPGSKSVTFECVRFGCQKRSMGLGSLLQWTVLRSDVGSGKAVFSGAAINYLWWARCIPVDDIEQAQQRFLSRHGPIQ</sequence>
<accession>A0A2W4CAV0</accession>
<evidence type="ECO:0000313" key="1">
    <source>
        <dbReference type="EMBL" id="PZM10447.1"/>
    </source>
</evidence>
<name>A0A2W4CAV0_9HYPH</name>
<dbReference type="Proteomes" id="UP000248925">
    <property type="component" value="Unassembled WGS sequence"/>
</dbReference>
<keyword evidence="2" id="KW-1185">Reference proteome</keyword>